<dbReference type="SUPFAM" id="SSF161098">
    <property type="entry name" value="MetI-like"/>
    <property type="match status" value="1"/>
</dbReference>
<dbReference type="PANTHER" id="PTHR43744">
    <property type="entry name" value="ABC TRANSPORTER PERMEASE PROTEIN MG189-RELATED-RELATED"/>
    <property type="match status" value="1"/>
</dbReference>
<reference evidence="9 10" key="1">
    <citation type="submission" date="2017-11" db="EMBL/GenBank/DDBJ databases">
        <title>Genome sequence of Entomoplasma lucivorax PIPN-2 (ATCC 49196).</title>
        <authorList>
            <person name="Lo W.-S."/>
            <person name="Gasparich G.E."/>
            <person name="Kuo C.-H."/>
        </authorList>
    </citation>
    <scope>NUCLEOTIDE SEQUENCE [LARGE SCALE GENOMIC DNA]</scope>
    <source>
        <strain evidence="9 10">PIPN-2</strain>
    </source>
</reference>
<evidence type="ECO:0000256" key="4">
    <source>
        <dbReference type="ARBA" id="ARBA00022692"/>
    </source>
</evidence>
<keyword evidence="4 7" id="KW-0812">Transmembrane</keyword>
<dbReference type="Proteomes" id="UP000237865">
    <property type="component" value="Unassembled WGS sequence"/>
</dbReference>
<dbReference type="Pfam" id="PF00528">
    <property type="entry name" value="BPD_transp_1"/>
    <property type="match status" value="1"/>
</dbReference>
<organism evidence="9 10">
    <name type="scientific">Williamsoniiplasma lucivorax</name>
    <dbReference type="NCBI Taxonomy" id="209274"/>
    <lineage>
        <taxon>Bacteria</taxon>
        <taxon>Bacillati</taxon>
        <taxon>Mycoplasmatota</taxon>
        <taxon>Mollicutes</taxon>
        <taxon>Entomoplasmatales</taxon>
        <taxon>Williamsoniiplasma</taxon>
    </lineage>
</organism>
<gene>
    <name evidence="9" type="primary">ugpE</name>
    <name evidence="9" type="ORF">ELUCI_v1c06170</name>
</gene>
<dbReference type="Gene3D" id="1.10.3720.10">
    <property type="entry name" value="MetI-like"/>
    <property type="match status" value="1"/>
</dbReference>
<evidence type="ECO:0000256" key="2">
    <source>
        <dbReference type="ARBA" id="ARBA00022448"/>
    </source>
</evidence>
<comment type="subcellular location">
    <subcellularLocation>
        <location evidence="1 7">Cell membrane</location>
        <topology evidence="1 7">Multi-pass membrane protein</topology>
    </subcellularLocation>
</comment>
<evidence type="ECO:0000256" key="3">
    <source>
        <dbReference type="ARBA" id="ARBA00022475"/>
    </source>
</evidence>
<dbReference type="PANTHER" id="PTHR43744:SF12">
    <property type="entry name" value="ABC TRANSPORTER PERMEASE PROTEIN MG189-RELATED"/>
    <property type="match status" value="1"/>
</dbReference>
<comment type="similarity">
    <text evidence="7">Belongs to the binding-protein-dependent transport system permease family.</text>
</comment>
<dbReference type="RefSeq" id="WP_028126320.1">
    <property type="nucleotide sequence ID" value="NZ_PHNE01000002.1"/>
</dbReference>
<accession>A0A2S5RDZ2</accession>
<keyword evidence="3" id="KW-1003">Cell membrane</keyword>
<dbReference type="PROSITE" id="PS50928">
    <property type="entry name" value="ABC_TM1"/>
    <property type="match status" value="1"/>
</dbReference>
<feature type="transmembrane region" description="Helical" evidence="7">
    <location>
        <begin position="292"/>
        <end position="315"/>
    </location>
</feature>
<dbReference type="EMBL" id="PHNE01000002">
    <property type="protein sequence ID" value="PPE05524.1"/>
    <property type="molecule type" value="Genomic_DNA"/>
</dbReference>
<evidence type="ECO:0000256" key="6">
    <source>
        <dbReference type="ARBA" id="ARBA00023136"/>
    </source>
</evidence>
<evidence type="ECO:0000313" key="10">
    <source>
        <dbReference type="Proteomes" id="UP000237865"/>
    </source>
</evidence>
<feature type="transmembrane region" description="Helical" evidence="7">
    <location>
        <begin position="367"/>
        <end position="384"/>
    </location>
</feature>
<proteinExistence type="inferred from homology"/>
<name>A0A2S5RDZ2_9MOLU</name>
<keyword evidence="2 7" id="KW-0813">Transport</keyword>
<feature type="transmembrane region" description="Helical" evidence="7">
    <location>
        <begin position="115"/>
        <end position="133"/>
    </location>
</feature>
<evidence type="ECO:0000313" key="9">
    <source>
        <dbReference type="EMBL" id="PPE05524.1"/>
    </source>
</evidence>
<sequence>MNKQEYKIAKQQIIAKHKNLTQQVGETLSFMEKKKLLWDEIHRLDEQRYWASKENLQKSLATFFKCLFLLFILKMKSKHFANWWFTRKNRQQATFTNKMAGEKFWQMLGGRITRAIFLGVMALVFIFPFFWMISMSFRSFEEVQNGITGGFELLPGQWSLEAYKFLFTGGRNGTAPSIVNAIGVSLLVAVISTITQIFVSLVGGYGLSRINSRWKELIIIVLLATLMIPGEALMVGQFIVASHLNLENSTLALIIPFIGNAFTIFLFKNAFDSIPPSVESSAKIDGMNRWRFFIKIAIPYIKGIIITCCLIAFISSWNSILWPTMIIKQDSKWITMPMILWQIVTSSATTGDIWDVNGSLDPQNLKMAAAIVSTIPMFLVFIFSKKYLVRGIVSSKGIKG</sequence>
<dbReference type="CDD" id="cd06261">
    <property type="entry name" value="TM_PBP2"/>
    <property type="match status" value="1"/>
</dbReference>
<dbReference type="InterPro" id="IPR000515">
    <property type="entry name" value="MetI-like"/>
</dbReference>
<feature type="transmembrane region" description="Helical" evidence="7">
    <location>
        <begin position="251"/>
        <end position="271"/>
    </location>
</feature>
<feature type="transmembrane region" description="Helical" evidence="7">
    <location>
        <begin position="217"/>
        <end position="239"/>
    </location>
</feature>
<dbReference type="GO" id="GO:0005886">
    <property type="term" value="C:plasma membrane"/>
    <property type="evidence" value="ECO:0007669"/>
    <property type="project" value="UniProtKB-SubCell"/>
</dbReference>
<protein>
    <submittedName>
        <fullName evidence="9">sn-glycerol-3-phosphate ABC transporter permease</fullName>
    </submittedName>
</protein>
<dbReference type="STRING" id="1399797.GCA_000518285_00062"/>
<feature type="transmembrane region" description="Helical" evidence="7">
    <location>
        <begin position="178"/>
        <end position="205"/>
    </location>
</feature>
<dbReference type="GO" id="GO:0055085">
    <property type="term" value="P:transmembrane transport"/>
    <property type="evidence" value="ECO:0007669"/>
    <property type="project" value="InterPro"/>
</dbReference>
<evidence type="ECO:0000256" key="5">
    <source>
        <dbReference type="ARBA" id="ARBA00022989"/>
    </source>
</evidence>
<keyword evidence="10" id="KW-1185">Reference proteome</keyword>
<dbReference type="InterPro" id="IPR035906">
    <property type="entry name" value="MetI-like_sf"/>
</dbReference>
<feature type="domain" description="ABC transmembrane type-1" evidence="8">
    <location>
        <begin position="182"/>
        <end position="384"/>
    </location>
</feature>
<evidence type="ECO:0000256" key="1">
    <source>
        <dbReference type="ARBA" id="ARBA00004651"/>
    </source>
</evidence>
<keyword evidence="6 7" id="KW-0472">Membrane</keyword>
<dbReference type="AlphaFoldDB" id="A0A2S5RDZ2"/>
<keyword evidence="5 7" id="KW-1133">Transmembrane helix</keyword>
<evidence type="ECO:0000259" key="8">
    <source>
        <dbReference type="PROSITE" id="PS50928"/>
    </source>
</evidence>
<evidence type="ECO:0000256" key="7">
    <source>
        <dbReference type="RuleBase" id="RU363032"/>
    </source>
</evidence>
<comment type="caution">
    <text evidence="9">The sequence shown here is derived from an EMBL/GenBank/DDBJ whole genome shotgun (WGS) entry which is preliminary data.</text>
</comment>